<evidence type="ECO:0000256" key="3">
    <source>
        <dbReference type="ARBA" id="ARBA00022989"/>
    </source>
</evidence>
<dbReference type="PANTHER" id="PTHR23051:SF0">
    <property type="entry name" value="SOLUTE CARRIER FAMILY 35 MEMBER F5"/>
    <property type="match status" value="1"/>
</dbReference>
<dbReference type="EMBL" id="KN847338">
    <property type="protein sequence ID" value="KIW40202.1"/>
    <property type="molecule type" value="Genomic_DNA"/>
</dbReference>
<dbReference type="STRING" id="215243.A0A0D2BRX0"/>
<dbReference type="InterPro" id="IPR037185">
    <property type="entry name" value="EmrE-like"/>
</dbReference>
<dbReference type="Proteomes" id="UP000053342">
    <property type="component" value="Unassembled WGS sequence"/>
</dbReference>
<protein>
    <submittedName>
        <fullName evidence="9">Uncharacterized protein</fullName>
    </submittedName>
</protein>
<dbReference type="VEuPathDB" id="FungiDB:PV06_07420"/>
<feature type="domain" description="DUF3955" evidence="8">
    <location>
        <begin position="61"/>
        <end position="111"/>
    </location>
</feature>
<feature type="transmembrane region" description="Helical" evidence="6">
    <location>
        <begin position="98"/>
        <end position="117"/>
    </location>
</feature>
<dbReference type="InterPro" id="IPR025016">
    <property type="entry name" value="DUF3955"/>
</dbReference>
<evidence type="ECO:0000313" key="9">
    <source>
        <dbReference type="EMBL" id="KIW40202.1"/>
    </source>
</evidence>
<reference evidence="9 10" key="1">
    <citation type="submission" date="2015-01" db="EMBL/GenBank/DDBJ databases">
        <title>The Genome Sequence of Exophiala oligosperma CBS72588.</title>
        <authorList>
            <consortium name="The Broad Institute Genomics Platform"/>
            <person name="Cuomo C."/>
            <person name="de Hoog S."/>
            <person name="Gorbushina A."/>
            <person name="Stielow B."/>
            <person name="Teixiera M."/>
            <person name="Abouelleil A."/>
            <person name="Chapman S.B."/>
            <person name="Priest M."/>
            <person name="Young S.K."/>
            <person name="Wortman J."/>
            <person name="Nusbaum C."/>
            <person name="Birren B."/>
        </authorList>
    </citation>
    <scope>NUCLEOTIDE SEQUENCE [LARGE SCALE GENOMIC DNA]</scope>
    <source>
        <strain evidence="9 10">CBS 72588</strain>
    </source>
</reference>
<evidence type="ECO:0000259" key="7">
    <source>
        <dbReference type="Pfam" id="PF00892"/>
    </source>
</evidence>
<dbReference type="InterPro" id="IPR000620">
    <property type="entry name" value="EamA_dom"/>
</dbReference>
<keyword evidence="2 6" id="KW-0812">Transmembrane</keyword>
<evidence type="ECO:0000256" key="2">
    <source>
        <dbReference type="ARBA" id="ARBA00022692"/>
    </source>
</evidence>
<gene>
    <name evidence="9" type="ORF">PV06_07420</name>
</gene>
<feature type="transmembrane region" description="Helical" evidence="6">
    <location>
        <begin position="241"/>
        <end position="261"/>
    </location>
</feature>
<evidence type="ECO:0000313" key="10">
    <source>
        <dbReference type="Proteomes" id="UP000053342"/>
    </source>
</evidence>
<feature type="region of interest" description="Disordered" evidence="5">
    <location>
        <begin position="516"/>
        <end position="600"/>
    </location>
</feature>
<feature type="region of interest" description="Disordered" evidence="5">
    <location>
        <begin position="166"/>
        <end position="204"/>
    </location>
</feature>
<keyword evidence="4 6" id="KW-0472">Membrane</keyword>
<feature type="transmembrane region" description="Helical" evidence="6">
    <location>
        <begin position="216"/>
        <end position="235"/>
    </location>
</feature>
<evidence type="ECO:0000256" key="1">
    <source>
        <dbReference type="ARBA" id="ARBA00004477"/>
    </source>
</evidence>
<dbReference type="RefSeq" id="XP_016260418.1">
    <property type="nucleotide sequence ID" value="XM_016408664.1"/>
</dbReference>
<feature type="region of interest" description="Disordered" evidence="5">
    <location>
        <begin position="1"/>
        <end position="28"/>
    </location>
</feature>
<accession>A0A0D2BRX0</accession>
<feature type="transmembrane region" description="Helical" evidence="6">
    <location>
        <begin position="454"/>
        <end position="471"/>
    </location>
</feature>
<evidence type="ECO:0000256" key="6">
    <source>
        <dbReference type="SAM" id="Phobius"/>
    </source>
</evidence>
<feature type="transmembrane region" description="Helical" evidence="6">
    <location>
        <begin position="428"/>
        <end position="448"/>
    </location>
</feature>
<dbReference type="SUPFAM" id="SSF103481">
    <property type="entry name" value="Multidrug resistance efflux transporter EmrE"/>
    <property type="match status" value="2"/>
</dbReference>
<dbReference type="AlphaFoldDB" id="A0A0D2BRX0"/>
<feature type="transmembrane region" description="Helical" evidence="6">
    <location>
        <begin position="64"/>
        <end position="86"/>
    </location>
</feature>
<dbReference type="GeneID" id="27359494"/>
<dbReference type="PANTHER" id="PTHR23051">
    <property type="entry name" value="SOLUTE CARRIER FAMILY 35, MEMBER F5"/>
    <property type="match status" value="1"/>
</dbReference>
<dbReference type="Pfam" id="PF13127">
    <property type="entry name" value="DUF3955"/>
    <property type="match status" value="1"/>
</dbReference>
<proteinExistence type="predicted"/>
<organism evidence="9 10">
    <name type="scientific">Exophiala oligosperma</name>
    <dbReference type="NCBI Taxonomy" id="215243"/>
    <lineage>
        <taxon>Eukaryota</taxon>
        <taxon>Fungi</taxon>
        <taxon>Dikarya</taxon>
        <taxon>Ascomycota</taxon>
        <taxon>Pezizomycotina</taxon>
        <taxon>Eurotiomycetes</taxon>
        <taxon>Chaetothyriomycetidae</taxon>
        <taxon>Chaetothyriales</taxon>
        <taxon>Herpotrichiellaceae</taxon>
        <taxon>Exophiala</taxon>
    </lineage>
</organism>
<feature type="transmembrane region" description="Helical" evidence="6">
    <location>
        <begin position="328"/>
        <end position="348"/>
    </location>
</feature>
<evidence type="ECO:0000256" key="4">
    <source>
        <dbReference type="ARBA" id="ARBA00023136"/>
    </source>
</evidence>
<sequence>MHDKSPRQYTAQQDSDRQEQIEMDDGDVRRNSSRQRLLEAGRETNTGTTGQGVVAGLARHTLGLMLLLLVVFLWTLSNFLGSSIFADNTYAKPFFLTYLNTSMFMLAMIPTLLRIGYRRQRDHGDLYMRLRGALSGRGGRGTYRRLSSAGDRTLVDPEGSREDEAFLAAPDDPKNPSQPEEGFLGSGGQEGAGAAAEEEEEEEKERAKHLDIASTARLALTFCILWFGANYFAMACLQHTTVASTTILTSTSSIWTLLIGAFTGTERFTWRKLLGVLGSLVGIVLISHVDLSAASPENVDGDGGSPSSLPLSRRAVDVFPDKPASEMMLGNAMALLSAVIYGLYTITLKRTTVKALPRSLNMPLFFGLVGLWNIVLSWPLFPILHYSGLERFVLPPTGHIWTILLVNSVSSLLSDICWAYAMVLTSPLVVTVGLSLTIPLSLVGEMVLQGRYEGVTYWIGAAIVVGSFVFVDHEEREEEPPPPPEVAAAANQAAAMLPPPSHYSNHDRGVALGTEQTTKKNLSGGPKGATTAAAAVEAASGPSSNKPAPLFSPEAGPSEDQKRKKKRPPWNRLLSGGGPGGGHVSSDDDDDDDFWDSDSD</sequence>
<name>A0A0D2BRX0_9EURO</name>
<dbReference type="Pfam" id="PF00892">
    <property type="entry name" value="EamA"/>
    <property type="match status" value="1"/>
</dbReference>
<feature type="transmembrane region" description="Helical" evidence="6">
    <location>
        <begin position="400"/>
        <end position="421"/>
    </location>
</feature>
<dbReference type="GO" id="GO:0000329">
    <property type="term" value="C:fungal-type vacuole membrane"/>
    <property type="evidence" value="ECO:0007669"/>
    <property type="project" value="TreeGrafter"/>
</dbReference>
<feature type="compositionally biased region" description="Basic and acidic residues" evidence="5">
    <location>
        <begin position="14"/>
        <end position="28"/>
    </location>
</feature>
<feature type="compositionally biased region" description="Acidic residues" evidence="5">
    <location>
        <begin position="587"/>
        <end position="600"/>
    </location>
</feature>
<feature type="domain" description="EamA" evidence="7">
    <location>
        <begin position="218"/>
        <end position="287"/>
    </location>
</feature>
<dbReference type="OrthoDB" id="1436450at2759"/>
<keyword evidence="3 6" id="KW-1133">Transmembrane helix</keyword>
<feature type="compositionally biased region" description="Low complexity" evidence="5">
    <location>
        <begin position="528"/>
        <end position="544"/>
    </location>
</feature>
<comment type="subcellular location">
    <subcellularLocation>
        <location evidence="1">Endoplasmic reticulum membrane</location>
        <topology evidence="1">Multi-pass membrane protein</topology>
    </subcellularLocation>
</comment>
<feature type="transmembrane region" description="Helical" evidence="6">
    <location>
        <begin position="273"/>
        <end position="289"/>
    </location>
</feature>
<evidence type="ECO:0000256" key="5">
    <source>
        <dbReference type="SAM" id="MobiDB-lite"/>
    </source>
</evidence>
<evidence type="ECO:0000259" key="8">
    <source>
        <dbReference type="Pfam" id="PF13127"/>
    </source>
</evidence>
<dbReference type="HOGENOM" id="CLU_026578_0_1_1"/>
<feature type="transmembrane region" description="Helical" evidence="6">
    <location>
        <begin position="360"/>
        <end position="380"/>
    </location>
</feature>
<keyword evidence="10" id="KW-1185">Reference proteome</keyword>